<keyword evidence="1" id="KW-0732">Signal</keyword>
<feature type="domain" description="IPT/TIG" evidence="2">
    <location>
        <begin position="64"/>
        <end position="126"/>
    </location>
</feature>
<comment type="caution">
    <text evidence="3">The sequence shown here is derived from an EMBL/GenBank/DDBJ whole genome shotgun (WGS) entry which is preliminary data.</text>
</comment>
<dbReference type="SUPFAM" id="SSF63829">
    <property type="entry name" value="Calcium-dependent phosphotriesterase"/>
    <property type="match status" value="1"/>
</dbReference>
<keyword evidence="4" id="KW-1185">Reference proteome</keyword>
<dbReference type="InterPro" id="IPR002909">
    <property type="entry name" value="IPT_dom"/>
</dbReference>
<dbReference type="PROSITE" id="PS51257">
    <property type="entry name" value="PROKAR_LIPOPROTEIN"/>
    <property type="match status" value="1"/>
</dbReference>
<dbReference type="InterPro" id="IPR013783">
    <property type="entry name" value="Ig-like_fold"/>
</dbReference>
<dbReference type="SUPFAM" id="SSF81296">
    <property type="entry name" value="E set domains"/>
    <property type="match status" value="1"/>
</dbReference>
<gene>
    <name evidence="3" type="ORF">NATSA_10380</name>
</gene>
<dbReference type="Gene3D" id="2.60.40.10">
    <property type="entry name" value="Immunoglobulins"/>
    <property type="match status" value="1"/>
</dbReference>
<feature type="chain" id="PRO_5035296681" evidence="1">
    <location>
        <begin position="24"/>
        <end position="427"/>
    </location>
</feature>
<dbReference type="EMBL" id="JAFIDN010000008">
    <property type="protein sequence ID" value="MBP3193069.1"/>
    <property type="molecule type" value="Genomic_DNA"/>
</dbReference>
<evidence type="ECO:0000256" key="1">
    <source>
        <dbReference type="SAM" id="SignalP"/>
    </source>
</evidence>
<dbReference type="Pfam" id="PF01833">
    <property type="entry name" value="TIG"/>
    <property type="match status" value="1"/>
</dbReference>
<reference evidence="3" key="1">
    <citation type="submission" date="2021-02" db="EMBL/GenBank/DDBJ databases">
        <title>Natronogracilivirga saccharolytica gen. nov. sp. nov. a new anaerobic, haloalkiliphilic carbohydrate-fermenting bacterium from soda lake and proposing of Cyclonatronumiaceae fam. nov. in the phylum Balneolaeota.</title>
        <authorList>
            <person name="Zhilina T.N."/>
            <person name="Sorokin D.Y."/>
            <person name="Zavarzina D.G."/>
            <person name="Toshchakov S.V."/>
            <person name="Kublanov I.V."/>
        </authorList>
    </citation>
    <scope>NUCLEOTIDE SEQUENCE</scope>
    <source>
        <strain evidence="3">Z-1702</strain>
    </source>
</reference>
<dbReference type="AlphaFoldDB" id="A0A8J7RNN1"/>
<dbReference type="CDD" id="cd00603">
    <property type="entry name" value="IPT_PCSR"/>
    <property type="match status" value="1"/>
</dbReference>
<proteinExistence type="predicted"/>
<evidence type="ECO:0000259" key="2">
    <source>
        <dbReference type="Pfam" id="PF01833"/>
    </source>
</evidence>
<organism evidence="3 4">
    <name type="scientific">Natronogracilivirga saccharolytica</name>
    <dbReference type="NCBI Taxonomy" id="2812953"/>
    <lineage>
        <taxon>Bacteria</taxon>
        <taxon>Pseudomonadati</taxon>
        <taxon>Balneolota</taxon>
        <taxon>Balneolia</taxon>
        <taxon>Balneolales</taxon>
        <taxon>Cyclonatronaceae</taxon>
        <taxon>Natronogracilivirga</taxon>
    </lineage>
</organism>
<dbReference type="Proteomes" id="UP000673975">
    <property type="component" value="Unassembled WGS sequence"/>
</dbReference>
<accession>A0A8J7RNN1</accession>
<evidence type="ECO:0000313" key="3">
    <source>
        <dbReference type="EMBL" id="MBP3193069.1"/>
    </source>
</evidence>
<name>A0A8J7RNN1_9BACT</name>
<sequence length="427" mass="47778">MLKFKFQFLLPVAIFLISGILYGCDDDSNTIFDPDKEMDPDPEIQQVVPENEAFAGVGSVTLEGIEPVVIYGENFGNDKDRVDVYFGESQAEVLELHEDRVIVTPPDDPGEERKIRVSVIGAEKYSEVDYELVPIFETFPGLEDADEPRGMTTDPDGVLYAANIVSDAFDGVDRFFRDGSSEKIIEPENWSYLRLRHGPDDAIYLLRGGTIPIVYRAEEGQDSPDVISGPAHGLALQDLDFDSNENLWTGGLNHGDDDQDILRIDIYGDPNDPEHFRFEGDIHAIRAYQGDLYVSAQRYEDDDANDPNQSGVWRLPIDGNDELGDEELFVEMPDPEEYIRKITFTEAGQLVAATTTAESIYIHRDQELEPLYPGVIPPGAFNFAVSSKDKEQLIVGIQGTTIDGRTSEDKMIILEMNQEMAPFYGSR</sequence>
<dbReference type="InterPro" id="IPR014756">
    <property type="entry name" value="Ig_E-set"/>
</dbReference>
<protein>
    <submittedName>
        <fullName evidence="3">IPT/TIG domain-containing protein</fullName>
    </submittedName>
</protein>
<evidence type="ECO:0000313" key="4">
    <source>
        <dbReference type="Proteomes" id="UP000673975"/>
    </source>
</evidence>
<dbReference type="RefSeq" id="WP_210512363.1">
    <property type="nucleotide sequence ID" value="NZ_JAFIDN010000008.1"/>
</dbReference>
<feature type="signal peptide" evidence="1">
    <location>
        <begin position="1"/>
        <end position="23"/>
    </location>
</feature>